<dbReference type="Proteomes" id="UP001521931">
    <property type="component" value="Unassembled WGS sequence"/>
</dbReference>
<gene>
    <name evidence="6" type="ORF">MHL29_07300</name>
</gene>
<comment type="similarity">
    <text evidence="1">Belongs to the peptidase C40 family.</text>
</comment>
<keyword evidence="3" id="KW-0378">Hydrolase</keyword>
<evidence type="ECO:0000256" key="1">
    <source>
        <dbReference type="ARBA" id="ARBA00007074"/>
    </source>
</evidence>
<evidence type="ECO:0000256" key="3">
    <source>
        <dbReference type="ARBA" id="ARBA00022801"/>
    </source>
</evidence>
<dbReference type="PANTHER" id="PTHR47053:SF1">
    <property type="entry name" value="MUREIN DD-ENDOPEPTIDASE MEPH-RELATED"/>
    <property type="match status" value="1"/>
</dbReference>
<dbReference type="PROSITE" id="PS51935">
    <property type="entry name" value="NLPC_P60"/>
    <property type="match status" value="1"/>
</dbReference>
<proteinExistence type="inferred from homology"/>
<comment type="caution">
    <text evidence="6">The sequence shown here is derived from an EMBL/GenBank/DDBJ whole genome shotgun (WGS) entry which is preliminary data.</text>
</comment>
<dbReference type="SUPFAM" id="SSF54001">
    <property type="entry name" value="Cysteine proteinases"/>
    <property type="match status" value="1"/>
</dbReference>
<dbReference type="InterPro" id="IPR000064">
    <property type="entry name" value="NLP_P60_dom"/>
</dbReference>
<dbReference type="PANTHER" id="PTHR47053">
    <property type="entry name" value="MUREIN DD-ENDOPEPTIDASE MEPH-RELATED"/>
    <property type="match status" value="1"/>
</dbReference>
<organism evidence="6 7">
    <name type="scientific">Arsenicicoccus bolidensis</name>
    <dbReference type="NCBI Taxonomy" id="229480"/>
    <lineage>
        <taxon>Bacteria</taxon>
        <taxon>Bacillati</taxon>
        <taxon>Actinomycetota</taxon>
        <taxon>Actinomycetes</taxon>
        <taxon>Micrococcales</taxon>
        <taxon>Intrasporangiaceae</taxon>
        <taxon>Arsenicicoccus</taxon>
    </lineage>
</organism>
<reference evidence="6 7" key="1">
    <citation type="submission" date="2022-02" db="EMBL/GenBank/DDBJ databases">
        <title>Uncovering new skin microbiome diversity through culturing and metagenomics.</title>
        <authorList>
            <person name="Conlan S."/>
            <person name="Deming C."/>
            <person name="Nisc Comparative Sequencing Program N."/>
            <person name="Segre J.A."/>
        </authorList>
    </citation>
    <scope>NUCLEOTIDE SEQUENCE [LARGE SCALE GENOMIC DNA]</scope>
    <source>
        <strain evidence="6 7">ACRQZ</strain>
    </source>
</reference>
<evidence type="ECO:0000256" key="4">
    <source>
        <dbReference type="ARBA" id="ARBA00022807"/>
    </source>
</evidence>
<dbReference type="Pfam" id="PF00877">
    <property type="entry name" value="NLPC_P60"/>
    <property type="match status" value="1"/>
</dbReference>
<keyword evidence="7" id="KW-1185">Reference proteome</keyword>
<keyword evidence="2" id="KW-0645">Protease</keyword>
<evidence type="ECO:0000313" key="6">
    <source>
        <dbReference type="EMBL" id="MCG7321699.1"/>
    </source>
</evidence>
<keyword evidence="4" id="KW-0788">Thiol protease</keyword>
<dbReference type="InterPro" id="IPR051202">
    <property type="entry name" value="Peptidase_C40"/>
</dbReference>
<sequence>MTALHLVRTDVADVWTRPQQADLDEYADQADLDEQDSARATQVVRAEPVLMTGRDARWAHVVAPWQPSSLDPRGYPGWVRVADVAPDPVLVLPQPPRPAIPWSGEALLEEARAHLGTAYVWGGTSPGALDCSGLVHLAARSLGVVVPRDAHDQQAVTTPVGLGAETAGDLYFFARADEPAHHVGLVVRPGVMLHAPQRGAVVVEEGLDDDRRATLTAVGRLEAAV</sequence>
<accession>A0ABS9Q1R9</accession>
<evidence type="ECO:0000313" key="7">
    <source>
        <dbReference type="Proteomes" id="UP001521931"/>
    </source>
</evidence>
<dbReference type="Gene3D" id="3.90.1720.10">
    <property type="entry name" value="endopeptidase domain like (from Nostoc punctiforme)"/>
    <property type="match status" value="1"/>
</dbReference>
<feature type="domain" description="NlpC/P60" evidence="5">
    <location>
        <begin position="101"/>
        <end position="222"/>
    </location>
</feature>
<protein>
    <submittedName>
        <fullName evidence="6">C40 family peptidase</fullName>
    </submittedName>
</protein>
<dbReference type="EMBL" id="JAKRCV010000017">
    <property type="protein sequence ID" value="MCG7321699.1"/>
    <property type="molecule type" value="Genomic_DNA"/>
</dbReference>
<dbReference type="InterPro" id="IPR038765">
    <property type="entry name" value="Papain-like_cys_pep_sf"/>
</dbReference>
<evidence type="ECO:0000259" key="5">
    <source>
        <dbReference type="PROSITE" id="PS51935"/>
    </source>
</evidence>
<evidence type="ECO:0000256" key="2">
    <source>
        <dbReference type="ARBA" id="ARBA00022670"/>
    </source>
</evidence>
<name>A0ABS9Q1R9_9MICO</name>
<dbReference type="RefSeq" id="WP_239263541.1">
    <property type="nucleotide sequence ID" value="NZ_JAKRCV010000017.1"/>
</dbReference>